<dbReference type="SMART" id="SM00753">
    <property type="entry name" value="PAM"/>
    <property type="match status" value="1"/>
</dbReference>
<dbReference type="GO" id="GO:0006368">
    <property type="term" value="P:transcription elongation by RNA polymerase II"/>
    <property type="evidence" value="ECO:0007669"/>
    <property type="project" value="TreeGrafter"/>
</dbReference>
<evidence type="ECO:0000256" key="3">
    <source>
        <dbReference type="ARBA" id="ARBA00072421"/>
    </source>
</evidence>
<sequence>MAAIKFILNMSLQSYLQDVNGSIRYNEGEKLARLLSLRDPHVESPRLFADGDSIGRFIQKALRSPWDELVDFHARCVQHARNENFLRAFEEQQAFIQVLVKILQTQKEENWCLPLMYTACLDIRLLGIKADRQAKQRMKNYKPGELLEKSAESVMSCFRVCASDNRAATKDSKRLGMLHLVNQLFKIYYRVNTLHLCKPLIRAIDNSPCKEEFSLSQQVTYRYFVGRKAVFDNELKEANDYLSFAFNNCHPEAKTNIRQILIYLIPVKMLLGFQPSTALLKKHDLMKFAPICEAVKKGNVLKFQEELDINEAYFYGLGVYLILERLRMVLYRNLFKRVFLILETYQIPIEAFLVVLQLQKVEDIDLEETQCILANLVYHGKIKGYISLQHSKLVVSKKDPFPKLSSIIQ</sequence>
<dbReference type="InParanoid" id="A0A7M7J7E6"/>
<dbReference type="Proteomes" id="UP000594260">
    <property type="component" value="Unplaced"/>
</dbReference>
<evidence type="ECO:0000256" key="2">
    <source>
        <dbReference type="ARBA" id="ARBA00033214"/>
    </source>
</evidence>
<dbReference type="GO" id="GO:0003690">
    <property type="term" value="F:double-stranded DNA binding"/>
    <property type="evidence" value="ECO:0007669"/>
    <property type="project" value="InterPro"/>
</dbReference>
<dbReference type="GO" id="GO:0003723">
    <property type="term" value="F:RNA binding"/>
    <property type="evidence" value="ECO:0007669"/>
    <property type="project" value="InterPro"/>
</dbReference>
<dbReference type="Gene3D" id="1.10.10.10">
    <property type="entry name" value="Winged helix-like DNA-binding domain superfamily/Winged helix DNA-binding domain"/>
    <property type="match status" value="1"/>
</dbReference>
<evidence type="ECO:0000256" key="1">
    <source>
        <dbReference type="ARBA" id="ARBA00025771"/>
    </source>
</evidence>
<name>A0A7M7J7E6_VARDE</name>
<dbReference type="OMA" id="INRMFTL"/>
<dbReference type="GeneID" id="111244419"/>
<dbReference type="PANTHER" id="PTHR12732">
    <property type="entry name" value="UNCHARACTERIZED PROTEASOME COMPONENT REGION PCI-CONTAINING"/>
    <property type="match status" value="1"/>
</dbReference>
<dbReference type="PROSITE" id="PS50250">
    <property type="entry name" value="PCI"/>
    <property type="match status" value="1"/>
</dbReference>
<accession>A0A7M7J7E6</accession>
<dbReference type="FunCoup" id="A0A7M7J7E6">
    <property type="interactions" value="1778"/>
</dbReference>
<dbReference type="InterPro" id="IPR036388">
    <property type="entry name" value="WH-like_DNA-bd_sf"/>
</dbReference>
<evidence type="ECO:0000259" key="4">
    <source>
        <dbReference type="PROSITE" id="PS50250"/>
    </source>
</evidence>
<dbReference type="EnsemblMetazoa" id="XM_022791524">
    <property type="protein sequence ID" value="XP_022647259"/>
    <property type="gene ID" value="LOC111244419"/>
</dbReference>
<reference evidence="5" key="1">
    <citation type="submission" date="2021-01" db="UniProtKB">
        <authorList>
            <consortium name="EnsemblMetazoa"/>
        </authorList>
    </citation>
    <scope>IDENTIFICATION</scope>
</reference>
<dbReference type="GO" id="GO:0070390">
    <property type="term" value="C:transcription export complex 2"/>
    <property type="evidence" value="ECO:0007669"/>
    <property type="project" value="TreeGrafter"/>
</dbReference>
<dbReference type="InterPro" id="IPR045114">
    <property type="entry name" value="Csn12-like"/>
</dbReference>
<feature type="domain" description="PCI" evidence="4">
    <location>
        <begin position="219"/>
        <end position="400"/>
    </location>
</feature>
<dbReference type="AlphaFoldDB" id="A0A7M7J7E6"/>
<dbReference type="CTD" id="55795"/>
<proteinExistence type="inferred from homology"/>
<comment type="similarity">
    <text evidence="1">Belongs to the CSN12 family.</text>
</comment>
<dbReference type="InterPro" id="IPR000717">
    <property type="entry name" value="PCI_dom"/>
</dbReference>
<protein>
    <recommendedName>
        <fullName evidence="3">PCI domain-containing protein 2 homolog</fullName>
    </recommendedName>
    <alternativeName>
        <fullName evidence="2">CSN12-like protein</fullName>
    </alternativeName>
</protein>
<dbReference type="GO" id="GO:0016973">
    <property type="term" value="P:poly(A)+ mRNA export from nucleus"/>
    <property type="evidence" value="ECO:0007669"/>
    <property type="project" value="TreeGrafter"/>
</dbReference>
<dbReference type="KEGG" id="vde:111244419"/>
<dbReference type="RefSeq" id="XP_022647259.1">
    <property type="nucleotide sequence ID" value="XM_022791524.1"/>
</dbReference>
<organism evidence="5 6">
    <name type="scientific">Varroa destructor</name>
    <name type="common">Honeybee mite</name>
    <dbReference type="NCBI Taxonomy" id="109461"/>
    <lineage>
        <taxon>Eukaryota</taxon>
        <taxon>Metazoa</taxon>
        <taxon>Ecdysozoa</taxon>
        <taxon>Arthropoda</taxon>
        <taxon>Chelicerata</taxon>
        <taxon>Arachnida</taxon>
        <taxon>Acari</taxon>
        <taxon>Parasitiformes</taxon>
        <taxon>Mesostigmata</taxon>
        <taxon>Gamasina</taxon>
        <taxon>Dermanyssoidea</taxon>
        <taxon>Varroidae</taxon>
        <taxon>Varroa</taxon>
    </lineage>
</organism>
<dbReference type="OrthoDB" id="10252687at2759"/>
<evidence type="ECO:0000313" key="6">
    <source>
        <dbReference type="Proteomes" id="UP000594260"/>
    </source>
</evidence>
<evidence type="ECO:0000313" key="5">
    <source>
        <dbReference type="EnsemblMetazoa" id="XP_022647259"/>
    </source>
</evidence>
<dbReference type="FunFam" id="1.10.10.10:FF:000146">
    <property type="entry name" value="PCI domain-containing protein 2 homolog"/>
    <property type="match status" value="1"/>
</dbReference>
<dbReference type="PANTHER" id="PTHR12732:SF0">
    <property type="entry name" value="PCI DOMAIN-CONTAINING PROTEIN 2"/>
    <property type="match status" value="1"/>
</dbReference>
<dbReference type="Pfam" id="PF01399">
    <property type="entry name" value="PCI"/>
    <property type="match status" value="1"/>
</dbReference>
<keyword evidence="6" id="KW-1185">Reference proteome</keyword>
<dbReference type="GO" id="GO:0000973">
    <property type="term" value="P:post-transcriptional tethering of RNA polymerase II gene DNA at nuclear periphery"/>
    <property type="evidence" value="ECO:0007669"/>
    <property type="project" value="TreeGrafter"/>
</dbReference>